<dbReference type="AlphaFoldDB" id="A0A0E9VZ28"/>
<proteinExistence type="predicted"/>
<reference evidence="2" key="2">
    <citation type="journal article" date="2015" name="Fish Shellfish Immunol.">
        <title>Early steps in the European eel (Anguilla anguilla)-Vibrio vulnificus interaction in the gills: Role of the RtxA13 toxin.</title>
        <authorList>
            <person name="Callol A."/>
            <person name="Pajuelo D."/>
            <person name="Ebbesson L."/>
            <person name="Teles M."/>
            <person name="MacKenzie S."/>
            <person name="Amaro C."/>
        </authorList>
    </citation>
    <scope>NUCLEOTIDE SEQUENCE</scope>
</reference>
<accession>A0A0E9VZ28</accession>
<organism evidence="2">
    <name type="scientific">Anguilla anguilla</name>
    <name type="common">European freshwater eel</name>
    <name type="synonym">Muraena anguilla</name>
    <dbReference type="NCBI Taxonomy" id="7936"/>
    <lineage>
        <taxon>Eukaryota</taxon>
        <taxon>Metazoa</taxon>
        <taxon>Chordata</taxon>
        <taxon>Craniata</taxon>
        <taxon>Vertebrata</taxon>
        <taxon>Euteleostomi</taxon>
        <taxon>Actinopterygii</taxon>
        <taxon>Neopterygii</taxon>
        <taxon>Teleostei</taxon>
        <taxon>Anguilliformes</taxon>
        <taxon>Anguillidae</taxon>
        <taxon>Anguilla</taxon>
    </lineage>
</organism>
<protein>
    <recommendedName>
        <fullName evidence="3">Secreted protein</fullName>
    </recommendedName>
</protein>
<reference evidence="2" key="1">
    <citation type="submission" date="2014-11" db="EMBL/GenBank/DDBJ databases">
        <authorList>
            <person name="Amaro Gonzalez C."/>
        </authorList>
    </citation>
    <scope>NUCLEOTIDE SEQUENCE</scope>
</reference>
<name>A0A0E9VZ28_ANGAN</name>
<evidence type="ECO:0008006" key="3">
    <source>
        <dbReference type="Google" id="ProtNLM"/>
    </source>
</evidence>
<feature type="signal peptide" evidence="1">
    <location>
        <begin position="1"/>
        <end position="18"/>
    </location>
</feature>
<feature type="chain" id="PRO_5002434154" description="Secreted protein" evidence="1">
    <location>
        <begin position="19"/>
        <end position="67"/>
    </location>
</feature>
<evidence type="ECO:0000256" key="1">
    <source>
        <dbReference type="SAM" id="SignalP"/>
    </source>
</evidence>
<dbReference type="EMBL" id="GBXM01025183">
    <property type="protein sequence ID" value="JAH83394.1"/>
    <property type="molecule type" value="Transcribed_RNA"/>
</dbReference>
<sequence length="67" mass="7642">MYFIGIICFCGLAQHTNCVYIYCEQIYGSKISGGQNVHITFMGLFYDCLCFHLRKAISLLKHPTGKM</sequence>
<evidence type="ECO:0000313" key="2">
    <source>
        <dbReference type="EMBL" id="JAH83394.1"/>
    </source>
</evidence>
<keyword evidence="1" id="KW-0732">Signal</keyword>